<dbReference type="Pfam" id="PF00931">
    <property type="entry name" value="NB-ARC"/>
    <property type="match status" value="1"/>
</dbReference>
<dbReference type="Pfam" id="PF23598">
    <property type="entry name" value="LRR_14"/>
    <property type="match status" value="1"/>
</dbReference>
<evidence type="ECO:0000256" key="5">
    <source>
        <dbReference type="ARBA" id="ARBA00022840"/>
    </source>
</evidence>
<keyword evidence="4" id="KW-0611">Plant defense</keyword>
<feature type="domain" description="Disease resistance protein winged helix" evidence="8">
    <location>
        <begin position="418"/>
        <end position="488"/>
    </location>
</feature>
<dbReference type="AlphaFoldDB" id="A0A6P4DAK5"/>
<dbReference type="InterPro" id="IPR041118">
    <property type="entry name" value="Rx_N"/>
</dbReference>
<dbReference type="InterPro" id="IPR032675">
    <property type="entry name" value="LRR_dom_sf"/>
</dbReference>
<evidence type="ECO:0000256" key="3">
    <source>
        <dbReference type="ARBA" id="ARBA00022741"/>
    </source>
</evidence>
<dbReference type="GO" id="GO:0006952">
    <property type="term" value="P:defense response"/>
    <property type="evidence" value="ECO:0007669"/>
    <property type="project" value="UniProtKB-KW"/>
</dbReference>
<dbReference type="Pfam" id="PF18052">
    <property type="entry name" value="Rx_N"/>
    <property type="match status" value="1"/>
</dbReference>
<dbReference type="Proteomes" id="UP000515211">
    <property type="component" value="Chromosome 5"/>
</dbReference>
<accession>A0A6P4DAK5</accession>
<dbReference type="Gene3D" id="1.10.8.430">
    <property type="entry name" value="Helical domain of apoptotic protease-activating factors"/>
    <property type="match status" value="1"/>
</dbReference>
<sequence length="1139" mass="129841">MATALLGIVIGNLQNFVQNELATIWGVESHTVKLCSNLSSIHAVLQDAEEKQITERAVKLWLQKLSDAAYVLDDILDECSIESNRLVLKAHVMCFARFHPRIILFRRDIGRRMKEITKRFHEIDEERRKFELRAGVTERQQEDDRWRQTSSVRTEQHMYGRDQDRDEILKFLLSHSCNSDELSVYPIVGIGGLGKTTLAQWIFNDDCVIKHFDLRIWVCISSDFNIMRILQSIVESITLQNPNLSTLESMQKKVQEMLLRKRYLLVLDDVWNEDQEEWKKLKCMLQCGSGVKGSVILVTTRNESVASIMGTCSIHRLLPLSEDDNWSLFKHHAFGNNEESAELEKIGKEIVKKCVGSPLASKVLGSLLRNKSEKQQWLDIKESKIWNISGGDAIMRALRISYFNLKLSLRQCFSFCAIYPEDFRILKEELIHLWMANGLIKSEGNLEVEHVGNDVWDELCQRSFFEEVKDDLFGNVTFKIHDLFHELAQSIVGEECKVSKSANLSNLSSRLHHISLVGLDGESKFNMGAFKKVESLRTFIEFDSFVLFNSHGLPPFNSLRALSMSSMQLSALKSLTHLRYLNICNSLIITLPKCISMLRKLQVLKLYSCFYLRSLPKHLTCLQDLRHLSIQRCPSLVSMPSKIGILKCLKTLSTFIVDSKAGSSIAELRDLNLGGKLHIKGLENVLREIDARAANLISKKNLNCLYLSWGNNNADSEKVLNGLKPHSNLKSFGMKGYGGTQLAPWLRNTSLLSSLVSVTLHHCKSCEQLPPLGKLPHLTYLSIRGMEGVEHIDDDSYEGFEEKAFKSLKKLMLHGLPNLISMLKVEGAEMLPNLLEVSISSVPKFKLPCLPSVKNLEIQDMASFPVEIVHNLDHVETLCIDYFPNLKALPDVLCSLTLLQTLEIGYCDELETFSENVLQGLSSLRALSIHRCKKLKSLSEGVRHLTYLQCLDISYCPELVAVPSSMNVLTTLHHVTIFGGDHNRVLPEGLQGIPSLQTLSLYNVDSLPEWLGDMTSLQELRISYCPELKSLPSRFGQLTNLHKLLIEKSPMLEKRCKRITGEDWQHIAHISELELVSGHKRTFCEKIRFNWYSRKILFHNLMNSDQCLYLDDEFDMIADDPKFNLSLPNKEIFWSSEFK</sequence>
<dbReference type="GeneID" id="107488768"/>
<dbReference type="Gene3D" id="1.10.10.10">
    <property type="entry name" value="Winged helix-like DNA-binding domain superfamily/Winged helix DNA-binding domain"/>
    <property type="match status" value="1"/>
</dbReference>
<evidence type="ECO:0000259" key="7">
    <source>
        <dbReference type="Pfam" id="PF18052"/>
    </source>
</evidence>
<organism evidence="11 12">
    <name type="scientific">Arachis duranensis</name>
    <name type="common">Wild peanut</name>
    <dbReference type="NCBI Taxonomy" id="130453"/>
    <lineage>
        <taxon>Eukaryota</taxon>
        <taxon>Viridiplantae</taxon>
        <taxon>Streptophyta</taxon>
        <taxon>Embryophyta</taxon>
        <taxon>Tracheophyta</taxon>
        <taxon>Spermatophyta</taxon>
        <taxon>Magnoliopsida</taxon>
        <taxon>eudicotyledons</taxon>
        <taxon>Gunneridae</taxon>
        <taxon>Pentapetalae</taxon>
        <taxon>rosids</taxon>
        <taxon>fabids</taxon>
        <taxon>Fabales</taxon>
        <taxon>Fabaceae</taxon>
        <taxon>Papilionoideae</taxon>
        <taxon>50 kb inversion clade</taxon>
        <taxon>dalbergioids sensu lato</taxon>
        <taxon>Dalbergieae</taxon>
        <taxon>Pterocarpus clade</taxon>
        <taxon>Arachis</taxon>
    </lineage>
</organism>
<dbReference type="FunFam" id="1.10.10.10:FF:000322">
    <property type="entry name" value="Probable disease resistance protein At1g63360"/>
    <property type="match status" value="1"/>
</dbReference>
<dbReference type="PANTHER" id="PTHR36766">
    <property type="entry name" value="PLANT BROAD-SPECTRUM MILDEW RESISTANCE PROTEIN RPW8"/>
    <property type="match status" value="1"/>
</dbReference>
<evidence type="ECO:0000313" key="12">
    <source>
        <dbReference type="RefSeq" id="XP_015965017.1"/>
    </source>
</evidence>
<protein>
    <submittedName>
        <fullName evidence="12">Disease resistance protein RGA3</fullName>
    </submittedName>
</protein>
<dbReference type="RefSeq" id="XP_015965017.1">
    <property type="nucleotide sequence ID" value="XM_016109531.3"/>
</dbReference>
<dbReference type="InterPro" id="IPR036388">
    <property type="entry name" value="WH-like_DNA-bd_sf"/>
</dbReference>
<keyword evidence="11" id="KW-1185">Reference proteome</keyword>
<proteinExistence type="predicted"/>
<dbReference type="InterPro" id="IPR002182">
    <property type="entry name" value="NB-ARC"/>
</dbReference>
<dbReference type="SUPFAM" id="SSF52540">
    <property type="entry name" value="P-loop containing nucleoside triphosphate hydrolases"/>
    <property type="match status" value="1"/>
</dbReference>
<evidence type="ECO:0000259" key="9">
    <source>
        <dbReference type="Pfam" id="PF23598"/>
    </source>
</evidence>
<dbReference type="Gene3D" id="3.80.10.10">
    <property type="entry name" value="Ribonuclease Inhibitor"/>
    <property type="match status" value="3"/>
</dbReference>
<dbReference type="PRINTS" id="PR00364">
    <property type="entry name" value="DISEASERSIST"/>
</dbReference>
<dbReference type="GO" id="GO:0051707">
    <property type="term" value="P:response to other organism"/>
    <property type="evidence" value="ECO:0007669"/>
    <property type="project" value="UniProtKB-ARBA"/>
</dbReference>
<evidence type="ECO:0000259" key="6">
    <source>
        <dbReference type="Pfam" id="PF00931"/>
    </source>
</evidence>
<evidence type="ECO:0000313" key="11">
    <source>
        <dbReference type="Proteomes" id="UP000515211"/>
    </source>
</evidence>
<keyword evidence="5" id="KW-0067">ATP-binding</keyword>
<evidence type="ECO:0000256" key="4">
    <source>
        <dbReference type="ARBA" id="ARBA00022821"/>
    </source>
</evidence>
<evidence type="ECO:0000256" key="1">
    <source>
        <dbReference type="ARBA" id="ARBA00022614"/>
    </source>
</evidence>
<dbReference type="Pfam" id="PF25019">
    <property type="entry name" value="LRR_R13L1-DRL21"/>
    <property type="match status" value="1"/>
</dbReference>
<feature type="domain" description="R13L1/DRL21-like LRR repeat region" evidence="10">
    <location>
        <begin position="665"/>
        <end position="786"/>
    </location>
</feature>
<evidence type="ECO:0000256" key="2">
    <source>
        <dbReference type="ARBA" id="ARBA00022737"/>
    </source>
</evidence>
<dbReference type="OrthoDB" id="2973320at2759"/>
<feature type="domain" description="Disease resistance N-terminal" evidence="7">
    <location>
        <begin position="6"/>
        <end position="86"/>
    </location>
</feature>
<dbReference type="Gene3D" id="1.20.5.4130">
    <property type="match status" value="1"/>
</dbReference>
<feature type="domain" description="NB-ARC" evidence="6">
    <location>
        <begin position="163"/>
        <end position="337"/>
    </location>
</feature>
<feature type="domain" description="Disease resistance R13L4/SHOC-2-like LRR" evidence="9">
    <location>
        <begin position="893"/>
        <end position="1076"/>
    </location>
</feature>
<dbReference type="InterPro" id="IPR042197">
    <property type="entry name" value="Apaf_helical"/>
</dbReference>
<name>A0A6P4DAK5_ARADU</name>
<dbReference type="InterPro" id="IPR056789">
    <property type="entry name" value="LRR_R13L1-DRL21"/>
</dbReference>
<dbReference type="FunFam" id="3.40.50.300:FF:001091">
    <property type="entry name" value="Probable disease resistance protein At1g61300"/>
    <property type="match status" value="1"/>
</dbReference>
<evidence type="ECO:0000259" key="8">
    <source>
        <dbReference type="Pfam" id="PF23559"/>
    </source>
</evidence>
<dbReference type="SUPFAM" id="SSF52058">
    <property type="entry name" value="L domain-like"/>
    <property type="match status" value="1"/>
</dbReference>
<keyword evidence="3" id="KW-0547">Nucleotide-binding</keyword>
<keyword evidence="1" id="KW-0433">Leucine-rich repeat</keyword>
<dbReference type="GO" id="GO:0043531">
    <property type="term" value="F:ADP binding"/>
    <property type="evidence" value="ECO:0007669"/>
    <property type="project" value="InterPro"/>
</dbReference>
<dbReference type="SUPFAM" id="SSF52047">
    <property type="entry name" value="RNI-like"/>
    <property type="match status" value="1"/>
</dbReference>
<dbReference type="InterPro" id="IPR038005">
    <property type="entry name" value="RX-like_CC"/>
</dbReference>
<dbReference type="Gene3D" id="3.40.50.300">
    <property type="entry name" value="P-loop containing nucleotide triphosphate hydrolases"/>
    <property type="match status" value="1"/>
</dbReference>
<reference evidence="12" key="2">
    <citation type="submission" date="2025-08" db="UniProtKB">
        <authorList>
            <consortium name="RefSeq"/>
        </authorList>
    </citation>
    <scope>IDENTIFICATION</scope>
    <source>
        <tissue evidence="12">Whole plant</tissue>
    </source>
</reference>
<dbReference type="InterPro" id="IPR058922">
    <property type="entry name" value="WHD_DRP"/>
</dbReference>
<dbReference type="CDD" id="cd14798">
    <property type="entry name" value="RX-CC_like"/>
    <property type="match status" value="1"/>
</dbReference>
<dbReference type="KEGG" id="adu:107488768"/>
<dbReference type="GO" id="GO:0005524">
    <property type="term" value="F:ATP binding"/>
    <property type="evidence" value="ECO:0007669"/>
    <property type="project" value="UniProtKB-KW"/>
</dbReference>
<dbReference type="PANTHER" id="PTHR36766:SF42">
    <property type="entry name" value="NB-ARC DOMAIN DISEASE RESISTANCE PROTEIN"/>
    <property type="match status" value="1"/>
</dbReference>
<dbReference type="InterPro" id="IPR027417">
    <property type="entry name" value="P-loop_NTPase"/>
</dbReference>
<evidence type="ECO:0000259" key="10">
    <source>
        <dbReference type="Pfam" id="PF25019"/>
    </source>
</evidence>
<dbReference type="InterPro" id="IPR055414">
    <property type="entry name" value="LRR_R13L4/SHOC2-like"/>
</dbReference>
<dbReference type="Pfam" id="PF23559">
    <property type="entry name" value="WHD_DRP"/>
    <property type="match status" value="1"/>
</dbReference>
<keyword evidence="2" id="KW-0677">Repeat</keyword>
<reference evidence="11" key="1">
    <citation type="journal article" date="2016" name="Nat. Genet.">
        <title>The genome sequences of Arachis duranensis and Arachis ipaensis, the diploid ancestors of cultivated peanut.</title>
        <authorList>
            <person name="Bertioli D.J."/>
            <person name="Cannon S.B."/>
            <person name="Froenicke L."/>
            <person name="Huang G."/>
            <person name="Farmer A.D."/>
            <person name="Cannon E.K."/>
            <person name="Liu X."/>
            <person name="Gao D."/>
            <person name="Clevenger J."/>
            <person name="Dash S."/>
            <person name="Ren L."/>
            <person name="Moretzsohn M.C."/>
            <person name="Shirasawa K."/>
            <person name="Huang W."/>
            <person name="Vidigal B."/>
            <person name="Abernathy B."/>
            <person name="Chu Y."/>
            <person name="Niederhuth C.E."/>
            <person name="Umale P."/>
            <person name="Araujo A.C."/>
            <person name="Kozik A."/>
            <person name="Kim K.D."/>
            <person name="Burow M.D."/>
            <person name="Varshney R.K."/>
            <person name="Wang X."/>
            <person name="Zhang X."/>
            <person name="Barkley N."/>
            <person name="Guimaraes P.M."/>
            <person name="Isobe S."/>
            <person name="Guo B."/>
            <person name="Liao B."/>
            <person name="Stalker H.T."/>
            <person name="Schmitz R.J."/>
            <person name="Scheffler B.E."/>
            <person name="Leal-Bertioli S.C."/>
            <person name="Xun X."/>
            <person name="Jackson S.A."/>
            <person name="Michelmore R."/>
            <person name="Ozias-Akins P."/>
        </authorList>
    </citation>
    <scope>NUCLEOTIDE SEQUENCE [LARGE SCALE GENOMIC DNA]</scope>
    <source>
        <strain evidence="11">cv. V14167</strain>
    </source>
</reference>
<gene>
    <name evidence="12" type="primary">LOC107488768</name>
</gene>